<keyword evidence="2" id="KW-1185">Reference proteome</keyword>
<name>A0ABS4P5N9_9GAMM</name>
<dbReference type="Proteomes" id="UP001195624">
    <property type="component" value="Unassembled WGS sequence"/>
</dbReference>
<evidence type="ECO:0000313" key="1">
    <source>
        <dbReference type="EMBL" id="MBP2167960.1"/>
    </source>
</evidence>
<organism evidence="1 2">
    <name type="scientific">Winslowiella toletana</name>
    <dbReference type="NCBI Taxonomy" id="92490"/>
    <lineage>
        <taxon>Bacteria</taxon>
        <taxon>Pseudomonadati</taxon>
        <taxon>Pseudomonadota</taxon>
        <taxon>Gammaproteobacteria</taxon>
        <taxon>Enterobacterales</taxon>
        <taxon>Erwiniaceae</taxon>
        <taxon>Winslowiella</taxon>
    </lineage>
</organism>
<evidence type="ECO:0000313" key="2">
    <source>
        <dbReference type="Proteomes" id="UP001195624"/>
    </source>
</evidence>
<gene>
    <name evidence="1" type="ORF">J2125_001152</name>
</gene>
<comment type="caution">
    <text evidence="1">The sequence shown here is derived from an EMBL/GenBank/DDBJ whole genome shotgun (WGS) entry which is preliminary data.</text>
</comment>
<proteinExistence type="predicted"/>
<protein>
    <submittedName>
        <fullName evidence="1">Uncharacterized protein</fullName>
    </submittedName>
</protein>
<reference evidence="2" key="1">
    <citation type="submission" date="2023-07" db="EMBL/GenBank/DDBJ databases">
        <title>Genome mining of underrepresented organisms for secondary metabolites.</title>
        <authorList>
            <person name="D'Agostino P.M."/>
        </authorList>
    </citation>
    <scope>NUCLEOTIDE SEQUENCE [LARGE SCALE GENOMIC DNA]</scope>
    <source>
        <strain evidence="2">WS4403</strain>
    </source>
</reference>
<sequence>MDEQNEGSLRLLTQGEIKLARTVFENSIQYHKVWIHHDSSPPPPSVYKIKIPR</sequence>
<dbReference type="EMBL" id="JAGGMQ010000001">
    <property type="protein sequence ID" value="MBP2167960.1"/>
    <property type="molecule type" value="Genomic_DNA"/>
</dbReference>
<accession>A0ABS4P5N9</accession>